<evidence type="ECO:0000259" key="3">
    <source>
        <dbReference type="PROSITE" id="PS50158"/>
    </source>
</evidence>
<evidence type="ECO:0000256" key="2">
    <source>
        <dbReference type="SAM" id="MobiDB-lite"/>
    </source>
</evidence>
<dbReference type="GO" id="GO:0003676">
    <property type="term" value="F:nucleic acid binding"/>
    <property type="evidence" value="ECO:0007669"/>
    <property type="project" value="InterPro"/>
</dbReference>
<feature type="compositionally biased region" description="Polar residues" evidence="2">
    <location>
        <begin position="129"/>
        <end position="138"/>
    </location>
</feature>
<feature type="domain" description="CCHC-type" evidence="3">
    <location>
        <begin position="80"/>
        <end position="93"/>
    </location>
</feature>
<keyword evidence="1" id="KW-0479">Metal-binding</keyword>
<evidence type="ECO:0000313" key="5">
    <source>
        <dbReference type="Proteomes" id="UP001457282"/>
    </source>
</evidence>
<protein>
    <recommendedName>
        <fullName evidence="3">CCHC-type domain-containing protein</fullName>
    </recommendedName>
</protein>
<feature type="compositionally biased region" description="Low complexity" evidence="2">
    <location>
        <begin position="260"/>
        <end position="279"/>
    </location>
</feature>
<reference evidence="4 5" key="1">
    <citation type="journal article" date="2023" name="G3 (Bethesda)">
        <title>A chromosome-length genome assembly and annotation of blackberry (Rubus argutus, cv. 'Hillquist').</title>
        <authorList>
            <person name="Bruna T."/>
            <person name="Aryal R."/>
            <person name="Dudchenko O."/>
            <person name="Sargent D.J."/>
            <person name="Mead D."/>
            <person name="Buti M."/>
            <person name="Cavallini A."/>
            <person name="Hytonen T."/>
            <person name="Andres J."/>
            <person name="Pham M."/>
            <person name="Weisz D."/>
            <person name="Mascagni F."/>
            <person name="Usai G."/>
            <person name="Natali L."/>
            <person name="Bassil N."/>
            <person name="Fernandez G.E."/>
            <person name="Lomsadze A."/>
            <person name="Armour M."/>
            <person name="Olukolu B."/>
            <person name="Poorten T."/>
            <person name="Britton C."/>
            <person name="Davik J."/>
            <person name="Ashrafi H."/>
            <person name="Aiden E.L."/>
            <person name="Borodovsky M."/>
            <person name="Worthington M."/>
        </authorList>
    </citation>
    <scope>NUCLEOTIDE SEQUENCE [LARGE SCALE GENOMIC DNA]</scope>
    <source>
        <strain evidence="4">PI 553951</strain>
    </source>
</reference>
<organism evidence="4 5">
    <name type="scientific">Rubus argutus</name>
    <name type="common">Southern blackberry</name>
    <dbReference type="NCBI Taxonomy" id="59490"/>
    <lineage>
        <taxon>Eukaryota</taxon>
        <taxon>Viridiplantae</taxon>
        <taxon>Streptophyta</taxon>
        <taxon>Embryophyta</taxon>
        <taxon>Tracheophyta</taxon>
        <taxon>Spermatophyta</taxon>
        <taxon>Magnoliopsida</taxon>
        <taxon>eudicotyledons</taxon>
        <taxon>Gunneridae</taxon>
        <taxon>Pentapetalae</taxon>
        <taxon>rosids</taxon>
        <taxon>fabids</taxon>
        <taxon>Rosales</taxon>
        <taxon>Rosaceae</taxon>
        <taxon>Rosoideae</taxon>
        <taxon>Rosoideae incertae sedis</taxon>
        <taxon>Rubus</taxon>
    </lineage>
</organism>
<dbReference type="EMBL" id="JBEDUW010000007">
    <property type="protein sequence ID" value="KAK9914049.1"/>
    <property type="molecule type" value="Genomic_DNA"/>
</dbReference>
<feature type="compositionally biased region" description="Polar residues" evidence="2">
    <location>
        <begin position="280"/>
        <end position="289"/>
    </location>
</feature>
<dbReference type="GO" id="GO:0008270">
    <property type="term" value="F:zinc ion binding"/>
    <property type="evidence" value="ECO:0007669"/>
    <property type="project" value="UniProtKB-KW"/>
</dbReference>
<keyword evidence="1" id="KW-0863">Zinc-finger</keyword>
<dbReference type="PANTHER" id="PTHR31286:SF99">
    <property type="entry name" value="DUF4283 DOMAIN-CONTAINING PROTEIN"/>
    <property type="match status" value="1"/>
</dbReference>
<dbReference type="Proteomes" id="UP001457282">
    <property type="component" value="Unassembled WGS sequence"/>
</dbReference>
<dbReference type="AlphaFoldDB" id="A0AAW1W0E3"/>
<feature type="compositionally biased region" description="Low complexity" evidence="2">
    <location>
        <begin position="101"/>
        <end position="115"/>
    </location>
</feature>
<dbReference type="InterPro" id="IPR001878">
    <property type="entry name" value="Znf_CCHC"/>
</dbReference>
<dbReference type="PANTHER" id="PTHR31286">
    <property type="entry name" value="GLYCINE-RICH CELL WALL STRUCTURAL PROTEIN 1.8-LIKE"/>
    <property type="match status" value="1"/>
</dbReference>
<comment type="caution">
    <text evidence="4">The sequence shown here is derived from an EMBL/GenBank/DDBJ whole genome shotgun (WGS) entry which is preliminary data.</text>
</comment>
<keyword evidence="1" id="KW-0862">Zinc</keyword>
<dbReference type="InterPro" id="IPR040256">
    <property type="entry name" value="At4g02000-like"/>
</dbReference>
<accession>A0AAW1W0E3</accession>
<gene>
    <name evidence="4" type="ORF">M0R45_037847</name>
</gene>
<feature type="region of interest" description="Disordered" evidence="2">
    <location>
        <begin position="100"/>
        <end position="138"/>
    </location>
</feature>
<sequence>MAVWVRILGLSVRFFKDFALNSIGQLLGSVVKIDKLTLAQSRGKFCRLCVEIDLAKPLVPYVEVEGMTYSVVYEGISMICFNCGCYGHVKANCTLPCPSANDDSNPPHSENPSSPISDPVDKPIEVSDMDTTGPNLTVQSVISPVTGNSGGHGPWMLMSYKNKKMIHTQLPKNVAPAKSGSRFSLLQTCSVGEDDVLTEDSPVFSDVLSQKPAPSEPKIVTMWKQVQEKTKSMARDSCSKGSFALGSSASASDKPKKPLPDITFGKSSSGSATKASNSNLSTAQLQRKSSIGVGVPDSSTNSTFPSLKALISDVHSQPVLKDAIMLFGHRPPEIMDTCFNDIDTNSMDSVLQPSFPNDQANSDFVVKNLDVDFSKLESNNPFSILSNVESMSDA</sequence>
<feature type="region of interest" description="Disordered" evidence="2">
    <location>
        <begin position="244"/>
        <end position="298"/>
    </location>
</feature>
<proteinExistence type="predicted"/>
<name>A0AAW1W0E3_RUBAR</name>
<evidence type="ECO:0000313" key="4">
    <source>
        <dbReference type="EMBL" id="KAK9914049.1"/>
    </source>
</evidence>
<dbReference type="PROSITE" id="PS50158">
    <property type="entry name" value="ZF_CCHC"/>
    <property type="match status" value="1"/>
</dbReference>
<keyword evidence="5" id="KW-1185">Reference proteome</keyword>
<evidence type="ECO:0000256" key="1">
    <source>
        <dbReference type="PROSITE-ProRule" id="PRU00047"/>
    </source>
</evidence>